<accession>A0A3P8AVJ2</accession>
<evidence type="ECO:0000313" key="1">
    <source>
        <dbReference type="EMBL" id="VDO99504.1"/>
    </source>
</evidence>
<proteinExistence type="predicted"/>
<name>A0A3P8AVJ2_9TREM</name>
<dbReference type="Proteomes" id="UP000269396">
    <property type="component" value="Unassembled WGS sequence"/>
</dbReference>
<protein>
    <submittedName>
        <fullName evidence="1">Uncharacterized protein</fullName>
    </submittedName>
</protein>
<keyword evidence="2" id="KW-1185">Reference proteome</keyword>
<gene>
    <name evidence="1" type="ORF">SMTD_LOCUS3819</name>
</gene>
<organism evidence="1 2">
    <name type="scientific">Schistosoma mattheei</name>
    <dbReference type="NCBI Taxonomy" id="31246"/>
    <lineage>
        <taxon>Eukaryota</taxon>
        <taxon>Metazoa</taxon>
        <taxon>Spiralia</taxon>
        <taxon>Lophotrochozoa</taxon>
        <taxon>Platyhelminthes</taxon>
        <taxon>Trematoda</taxon>
        <taxon>Digenea</taxon>
        <taxon>Strigeidida</taxon>
        <taxon>Schistosomatoidea</taxon>
        <taxon>Schistosomatidae</taxon>
        <taxon>Schistosoma</taxon>
    </lineage>
</organism>
<reference evidence="1 2" key="1">
    <citation type="submission" date="2018-11" db="EMBL/GenBank/DDBJ databases">
        <authorList>
            <consortium name="Pathogen Informatics"/>
        </authorList>
    </citation>
    <scope>NUCLEOTIDE SEQUENCE [LARGE SCALE GENOMIC DNA]</scope>
    <source>
        <strain>Denwood</strain>
        <strain evidence="2">Zambia</strain>
    </source>
</reference>
<sequence>MLNSQLNETRHYTSDSLTMRRCLTTWKGEPYGESSTS</sequence>
<dbReference type="EMBL" id="UZAL01008140">
    <property type="protein sequence ID" value="VDO99504.1"/>
    <property type="molecule type" value="Genomic_DNA"/>
</dbReference>
<evidence type="ECO:0000313" key="2">
    <source>
        <dbReference type="Proteomes" id="UP000269396"/>
    </source>
</evidence>
<dbReference type="AlphaFoldDB" id="A0A3P8AVJ2"/>